<sequence>MEREQLMETVRAQMPEKRWQHTLGVMETAVVLAKRFGADPVKADLAAIVHDYCKYWPVKEQERIVRENGLPQDLLDYGPELLHSHAGAFIARTQLGIDDEEVLDAVRYHTSGRERMTLLDKVVCLADYIEPGRDFPAVHNIRQIAEHSLERALAASFDSTLSFLLDKGKLIYPLTLLTRNGLLREIHNEQSGG</sequence>
<evidence type="ECO:0000256" key="4">
    <source>
        <dbReference type="ARBA" id="ARBA00022801"/>
    </source>
</evidence>
<keyword evidence="5" id="KW-0408">Iron</keyword>
<dbReference type="InterPro" id="IPR005249">
    <property type="entry name" value="YqeK"/>
</dbReference>
<dbReference type="GO" id="GO:0046872">
    <property type="term" value="F:metal ion binding"/>
    <property type="evidence" value="ECO:0007669"/>
    <property type="project" value="UniProtKB-KW"/>
</dbReference>
<dbReference type="InterPro" id="IPR006674">
    <property type="entry name" value="HD_domain"/>
</dbReference>
<dbReference type="EMBL" id="MYFO01000009">
    <property type="protein sequence ID" value="TFE88651.1"/>
    <property type="molecule type" value="Genomic_DNA"/>
</dbReference>
<evidence type="ECO:0000256" key="2">
    <source>
        <dbReference type="ARBA" id="ARBA00022723"/>
    </source>
</evidence>
<evidence type="ECO:0000313" key="8">
    <source>
        <dbReference type="EMBL" id="TFE88651.1"/>
    </source>
</evidence>
<dbReference type="Pfam" id="PF01966">
    <property type="entry name" value="HD"/>
    <property type="match status" value="1"/>
</dbReference>
<keyword evidence="4" id="KW-0378">Hydrolase</keyword>
<dbReference type="SMART" id="SM00471">
    <property type="entry name" value="HDc"/>
    <property type="match status" value="1"/>
</dbReference>
<dbReference type="NCBIfam" id="TIGR00488">
    <property type="entry name" value="bis(5'-nucleosyl)-tetraphosphatase (symmetrical) YqeK"/>
    <property type="match status" value="1"/>
</dbReference>
<gene>
    <name evidence="8" type="ORF">B5M42_09400</name>
</gene>
<evidence type="ECO:0000259" key="7">
    <source>
        <dbReference type="PROSITE" id="PS51831"/>
    </source>
</evidence>
<keyword evidence="3" id="KW-0547">Nucleotide-binding</keyword>
<dbReference type="PANTHER" id="PTHR35795">
    <property type="entry name" value="SLR1885 PROTEIN"/>
    <property type="match status" value="1"/>
</dbReference>
<dbReference type="InterPro" id="IPR051094">
    <property type="entry name" value="Diverse_Catalytic_Enzymes"/>
</dbReference>
<evidence type="ECO:0000256" key="1">
    <source>
        <dbReference type="ARBA" id="ARBA00012506"/>
    </source>
</evidence>
<proteinExistence type="predicted"/>
<keyword evidence="9" id="KW-1185">Reference proteome</keyword>
<dbReference type="GO" id="GO:0008803">
    <property type="term" value="F:bis(5'-nucleosyl)-tetraphosphatase (symmetrical) activity"/>
    <property type="evidence" value="ECO:0007669"/>
    <property type="project" value="UniProtKB-EC"/>
</dbReference>
<dbReference type="Proteomes" id="UP000298246">
    <property type="component" value="Unassembled WGS sequence"/>
</dbReference>
<dbReference type="AlphaFoldDB" id="A0A4Y8Q3U7"/>
<evidence type="ECO:0000256" key="6">
    <source>
        <dbReference type="ARBA" id="ARBA00049417"/>
    </source>
</evidence>
<protein>
    <recommendedName>
        <fullName evidence="1">bis(5'-nucleosyl)-tetraphosphatase (symmetrical)</fullName>
        <ecNumber evidence="1">3.6.1.41</ecNumber>
    </recommendedName>
</protein>
<dbReference type="InterPro" id="IPR003607">
    <property type="entry name" value="HD/PDEase_dom"/>
</dbReference>
<keyword evidence="2" id="KW-0479">Metal-binding</keyword>
<feature type="domain" description="HD" evidence="7">
    <location>
        <begin position="18"/>
        <end position="132"/>
    </location>
</feature>
<organism evidence="8 9">
    <name type="scientific">Paenibacillus athensensis</name>
    <dbReference type="NCBI Taxonomy" id="1967502"/>
    <lineage>
        <taxon>Bacteria</taxon>
        <taxon>Bacillati</taxon>
        <taxon>Bacillota</taxon>
        <taxon>Bacilli</taxon>
        <taxon>Bacillales</taxon>
        <taxon>Paenibacillaceae</taxon>
        <taxon>Paenibacillus</taxon>
    </lineage>
</organism>
<comment type="caution">
    <text evidence="8">The sequence shown here is derived from an EMBL/GenBank/DDBJ whole genome shotgun (WGS) entry which is preliminary data.</text>
</comment>
<dbReference type="RefSeq" id="WP_134752075.1">
    <property type="nucleotide sequence ID" value="NZ_MYFO02000002.1"/>
</dbReference>
<dbReference type="GO" id="GO:0000166">
    <property type="term" value="F:nucleotide binding"/>
    <property type="evidence" value="ECO:0007669"/>
    <property type="project" value="UniProtKB-KW"/>
</dbReference>
<dbReference type="EC" id="3.6.1.41" evidence="1"/>
<accession>A0A4Y8Q3U7</accession>
<evidence type="ECO:0000313" key="9">
    <source>
        <dbReference type="Proteomes" id="UP000298246"/>
    </source>
</evidence>
<dbReference type="PROSITE" id="PS51831">
    <property type="entry name" value="HD"/>
    <property type="match status" value="1"/>
</dbReference>
<comment type="catalytic activity">
    <reaction evidence="6">
        <text>P(1),P(4)-bis(5'-adenosyl) tetraphosphate + H2O = 2 ADP + 2 H(+)</text>
        <dbReference type="Rhea" id="RHEA:24252"/>
        <dbReference type="ChEBI" id="CHEBI:15377"/>
        <dbReference type="ChEBI" id="CHEBI:15378"/>
        <dbReference type="ChEBI" id="CHEBI:58141"/>
        <dbReference type="ChEBI" id="CHEBI:456216"/>
        <dbReference type="EC" id="3.6.1.41"/>
    </reaction>
</comment>
<dbReference type="OrthoDB" id="9782134at2"/>
<evidence type="ECO:0000256" key="5">
    <source>
        <dbReference type="ARBA" id="ARBA00023004"/>
    </source>
</evidence>
<evidence type="ECO:0000256" key="3">
    <source>
        <dbReference type="ARBA" id="ARBA00022741"/>
    </source>
</evidence>
<dbReference type="PANTHER" id="PTHR35795:SF1">
    <property type="entry name" value="BIS(5'-NUCLEOSYL)-TETRAPHOSPHATASE, SYMMETRICAL"/>
    <property type="match status" value="1"/>
</dbReference>
<dbReference type="Gene3D" id="1.10.3210.10">
    <property type="entry name" value="Hypothetical protein af1432"/>
    <property type="match status" value="1"/>
</dbReference>
<dbReference type="CDD" id="cd00077">
    <property type="entry name" value="HDc"/>
    <property type="match status" value="1"/>
</dbReference>
<reference evidence="8 9" key="1">
    <citation type="submission" date="2017-03" db="EMBL/GenBank/DDBJ databases">
        <title>Isolation of Levoglucosan Utilizing Bacteria.</title>
        <authorList>
            <person name="Arya A.S."/>
        </authorList>
    </citation>
    <scope>NUCLEOTIDE SEQUENCE [LARGE SCALE GENOMIC DNA]</scope>
    <source>
        <strain evidence="8 9">MEC069</strain>
    </source>
</reference>
<name>A0A4Y8Q3U7_9BACL</name>
<dbReference type="SUPFAM" id="SSF109604">
    <property type="entry name" value="HD-domain/PDEase-like"/>
    <property type="match status" value="1"/>
</dbReference>